<feature type="compositionally biased region" description="Low complexity" evidence="1">
    <location>
        <begin position="87"/>
        <end position="97"/>
    </location>
</feature>
<dbReference type="EMBL" id="FO082270">
    <property type="protein sequence ID" value="CCO66789.1"/>
    <property type="molecule type" value="Genomic_DNA"/>
</dbReference>
<accession>K8FIG1</accession>
<protein>
    <submittedName>
        <fullName evidence="3">Uncharacterized protein</fullName>
    </submittedName>
</protein>
<organism evidence="3 4">
    <name type="scientific">Bathycoccus prasinos</name>
    <dbReference type="NCBI Taxonomy" id="41875"/>
    <lineage>
        <taxon>Eukaryota</taxon>
        <taxon>Viridiplantae</taxon>
        <taxon>Chlorophyta</taxon>
        <taxon>Mamiellophyceae</taxon>
        <taxon>Mamiellales</taxon>
        <taxon>Bathycoccaceae</taxon>
        <taxon>Bathycoccus</taxon>
    </lineage>
</organism>
<dbReference type="PANTHER" id="PTHR13132">
    <property type="entry name" value="ALPHA- 1,6 -FUCOSYLTRANSFERASE"/>
    <property type="match status" value="1"/>
</dbReference>
<dbReference type="KEGG" id="bpg:Bathy09g02240"/>
<feature type="region of interest" description="Disordered" evidence="1">
    <location>
        <begin position="539"/>
        <end position="615"/>
    </location>
</feature>
<feature type="region of interest" description="Disordered" evidence="1">
    <location>
        <begin position="111"/>
        <end position="143"/>
    </location>
</feature>
<proteinExistence type="predicted"/>
<evidence type="ECO:0000256" key="1">
    <source>
        <dbReference type="SAM" id="MobiDB-lite"/>
    </source>
</evidence>
<dbReference type="GO" id="GO:0006487">
    <property type="term" value="P:protein N-linked glycosylation"/>
    <property type="evidence" value="ECO:0007669"/>
    <property type="project" value="TreeGrafter"/>
</dbReference>
<name>K8FIG1_9CHLO</name>
<keyword evidence="4" id="KW-1185">Reference proteome</keyword>
<dbReference type="Proteomes" id="UP000198341">
    <property type="component" value="Chromosome 9"/>
</dbReference>
<reference evidence="3 4" key="1">
    <citation type="submission" date="2011-10" db="EMBL/GenBank/DDBJ databases">
        <authorList>
            <person name="Genoscope - CEA"/>
        </authorList>
    </citation>
    <scope>NUCLEOTIDE SEQUENCE [LARGE SCALE GENOMIC DNA]</scope>
    <source>
        <strain evidence="3 4">RCC 1105</strain>
    </source>
</reference>
<evidence type="ECO:0000313" key="3">
    <source>
        <dbReference type="EMBL" id="CCO66789.1"/>
    </source>
</evidence>
<feature type="compositionally biased region" description="Low complexity" evidence="1">
    <location>
        <begin position="558"/>
        <end position="567"/>
    </location>
</feature>
<feature type="region of interest" description="Disordered" evidence="1">
    <location>
        <begin position="65"/>
        <end position="97"/>
    </location>
</feature>
<keyword evidence="2" id="KW-0472">Membrane</keyword>
<dbReference type="OrthoDB" id="2014825at2759"/>
<evidence type="ECO:0000313" key="4">
    <source>
        <dbReference type="Proteomes" id="UP000198341"/>
    </source>
</evidence>
<feature type="transmembrane region" description="Helical" evidence="2">
    <location>
        <begin position="12"/>
        <end position="32"/>
    </location>
</feature>
<dbReference type="Gene3D" id="3.40.50.11350">
    <property type="match status" value="1"/>
</dbReference>
<evidence type="ECO:0000256" key="2">
    <source>
        <dbReference type="SAM" id="Phobius"/>
    </source>
</evidence>
<keyword evidence="2" id="KW-1133">Transmembrane helix</keyword>
<dbReference type="RefSeq" id="XP_007511229.1">
    <property type="nucleotide sequence ID" value="XM_007511167.1"/>
</dbReference>
<dbReference type="eggNOG" id="ENOG502S9MR">
    <property type="taxonomic scope" value="Eukaryota"/>
</dbReference>
<dbReference type="GeneID" id="19013731"/>
<feature type="compositionally biased region" description="Low complexity" evidence="1">
    <location>
        <begin position="601"/>
        <end position="615"/>
    </location>
</feature>
<dbReference type="PANTHER" id="PTHR13132:SF29">
    <property type="entry name" value="ALPHA-(1,6)-FUCOSYLTRANSFERASE"/>
    <property type="match status" value="1"/>
</dbReference>
<feature type="compositionally biased region" description="Low complexity" evidence="1">
    <location>
        <begin position="127"/>
        <end position="142"/>
    </location>
</feature>
<dbReference type="GO" id="GO:0046921">
    <property type="term" value="F:alpha-(1-&gt;6)-fucosyltransferase activity"/>
    <property type="evidence" value="ECO:0007669"/>
    <property type="project" value="TreeGrafter"/>
</dbReference>
<dbReference type="AlphaFoldDB" id="K8FIG1"/>
<gene>
    <name evidence="3" type="ORF">Bathy09g02240</name>
</gene>
<sequence length="615" mass="67363">MNFVASLSSSSLRIQLYPFLFVCLSVFILYLAHIQSSKSAGLYFDEDDTVGASSMLTRNKEELELIEDDGNTFTGDQTDADDDADGESGNNSNMNSEGLFEFRASSSMGVSQGDDFGANGQSDEENYSSSSSSSNSGTNTETLGEFLCPPGKLMSPSMKCVSMSGVPVYTPPVERLNLKIFPDLTDFFDAHQAKGCGKVSAHHMPETGFGAIVNYAIYEYAQAAKSGNKQFDFASHSLPGFSGKTCGDQSLACYVKPLSKCERASIDANQDNFQKAEERAVLLPIRESLSFFHYHAAVAARIWRPNANFAKKVADLKIKMGWPKPTNLGGEKDNSNKVISVHVRKGDSCVAVGRTQKYGGCVNFGRYAKEIQRIRNAYGKDIFNFVFLATDDDGTVKEARKDAKRNGYRLLVAPVDRTWYSPKTWEKNRDKYSKGMAKRRRESDHFKVGFIERRLKAGDGDPDRVGAETAADVELLASGDAFIGTFTSNLGRLAFEVMSARLRKVPPFASIDGKGWYYGQSKCREKNSKKNPCPVATWMQSHDASPAKSTTSKKKAVVKVSTTSASKNSKKAGERESKTIVAARKRASSAKVGAIAKTSKKTNNNSNNNNNKRGK</sequence>
<keyword evidence="2" id="KW-0812">Transmembrane</keyword>